<dbReference type="EMBL" id="SOCP01000002">
    <property type="protein sequence ID" value="TDV56138.1"/>
    <property type="molecule type" value="Genomic_DNA"/>
</dbReference>
<evidence type="ECO:0000256" key="1">
    <source>
        <dbReference type="SAM" id="SignalP"/>
    </source>
</evidence>
<dbReference type="Gene3D" id="2.80.10.50">
    <property type="match status" value="3"/>
</dbReference>
<dbReference type="AlphaFoldDB" id="A0A4R7W2A1"/>
<gene>
    <name evidence="3" type="ORF">CLV71_102204</name>
</gene>
<name>A0A4R7W2A1_9PSEU</name>
<dbReference type="GO" id="GO:0030246">
    <property type="term" value="F:carbohydrate binding"/>
    <property type="evidence" value="ECO:0007669"/>
    <property type="project" value="UniProtKB-KW"/>
</dbReference>
<feature type="signal peptide" evidence="1">
    <location>
        <begin position="1"/>
        <end position="26"/>
    </location>
</feature>
<accession>A0A4R7W2A1</accession>
<evidence type="ECO:0000313" key="3">
    <source>
        <dbReference type="EMBL" id="TDV56138.1"/>
    </source>
</evidence>
<protein>
    <submittedName>
        <fullName evidence="3">Ricin-type beta-trefoil lectin protein</fullName>
    </submittedName>
</protein>
<dbReference type="PROSITE" id="PS50231">
    <property type="entry name" value="RICIN_B_LECTIN"/>
    <property type="match status" value="1"/>
</dbReference>
<organism evidence="3 4">
    <name type="scientific">Actinophytocola oryzae</name>
    <dbReference type="NCBI Taxonomy" id="502181"/>
    <lineage>
        <taxon>Bacteria</taxon>
        <taxon>Bacillati</taxon>
        <taxon>Actinomycetota</taxon>
        <taxon>Actinomycetes</taxon>
        <taxon>Pseudonocardiales</taxon>
        <taxon>Pseudonocardiaceae</taxon>
    </lineage>
</organism>
<dbReference type="SMART" id="SM00458">
    <property type="entry name" value="RICIN"/>
    <property type="match status" value="1"/>
</dbReference>
<dbReference type="CDD" id="cd00161">
    <property type="entry name" value="beta-trefoil_Ricin-like"/>
    <property type="match status" value="1"/>
</dbReference>
<proteinExistence type="predicted"/>
<dbReference type="Pfam" id="PF14200">
    <property type="entry name" value="RicinB_lectin_2"/>
    <property type="match status" value="2"/>
</dbReference>
<evidence type="ECO:0000313" key="4">
    <source>
        <dbReference type="Proteomes" id="UP000294927"/>
    </source>
</evidence>
<sequence>MRVRTVVSLLAGVLLATAFAATPAQAAPSVAASFGPYELRNNSSHHCADIANGSIQDGARAQTWDCYGGTPERWTLVETSVINGVHYYEIVNVNSGKCLDVPNGSKDWGVELHQWTCWSGDMQQWMLYNAGGNAWFIKNMRSGLCLDARDFGLPGASLQQWDCNWGAIQAWTHTP</sequence>
<dbReference type="RefSeq" id="WP_243866234.1">
    <property type="nucleotide sequence ID" value="NZ_SOCP01000002.1"/>
</dbReference>
<feature type="chain" id="PRO_5020641990" evidence="1">
    <location>
        <begin position="27"/>
        <end position="175"/>
    </location>
</feature>
<dbReference type="SUPFAM" id="SSF50370">
    <property type="entry name" value="Ricin B-like lectins"/>
    <property type="match status" value="1"/>
</dbReference>
<feature type="domain" description="Ricin B lectin" evidence="2">
    <location>
        <begin position="35"/>
        <end position="174"/>
    </location>
</feature>
<keyword evidence="3" id="KW-0430">Lectin</keyword>
<keyword evidence="4" id="KW-1185">Reference proteome</keyword>
<dbReference type="InterPro" id="IPR000772">
    <property type="entry name" value="Ricin_B_lectin"/>
</dbReference>
<keyword evidence="1" id="KW-0732">Signal</keyword>
<dbReference type="InterPro" id="IPR035992">
    <property type="entry name" value="Ricin_B-like_lectins"/>
</dbReference>
<dbReference type="Proteomes" id="UP000294927">
    <property type="component" value="Unassembled WGS sequence"/>
</dbReference>
<evidence type="ECO:0000259" key="2">
    <source>
        <dbReference type="SMART" id="SM00458"/>
    </source>
</evidence>
<reference evidence="3 4" key="1">
    <citation type="submission" date="2019-03" db="EMBL/GenBank/DDBJ databases">
        <title>Genomic Encyclopedia of Archaeal and Bacterial Type Strains, Phase II (KMG-II): from individual species to whole genera.</title>
        <authorList>
            <person name="Goeker M."/>
        </authorList>
    </citation>
    <scope>NUCLEOTIDE SEQUENCE [LARGE SCALE GENOMIC DNA]</scope>
    <source>
        <strain evidence="3 4">DSM 45499</strain>
    </source>
</reference>
<comment type="caution">
    <text evidence="3">The sequence shown here is derived from an EMBL/GenBank/DDBJ whole genome shotgun (WGS) entry which is preliminary data.</text>
</comment>